<reference evidence="1 2" key="1">
    <citation type="submission" date="2018-09" db="EMBL/GenBank/DDBJ databases">
        <authorList>
            <person name="Zhu H."/>
        </authorList>
    </citation>
    <scope>NUCLEOTIDE SEQUENCE [LARGE SCALE GENOMIC DNA]</scope>
    <source>
        <strain evidence="1 2">K1S02-6</strain>
    </source>
</reference>
<dbReference type="OrthoDB" id="6988831at2"/>
<dbReference type="AlphaFoldDB" id="A0A418XEJ2"/>
<proteinExistence type="predicted"/>
<accession>A0A418XEJ2</accession>
<organism evidence="1 2">
    <name type="scientific">Pseudomonas cavernicola</name>
    <dbReference type="NCBI Taxonomy" id="2320866"/>
    <lineage>
        <taxon>Bacteria</taxon>
        <taxon>Pseudomonadati</taxon>
        <taxon>Pseudomonadota</taxon>
        <taxon>Gammaproteobacteria</taxon>
        <taxon>Pseudomonadales</taxon>
        <taxon>Pseudomonadaceae</taxon>
        <taxon>Pseudomonas</taxon>
    </lineage>
</organism>
<dbReference type="PROSITE" id="PS51257">
    <property type="entry name" value="PROKAR_LIPOPROTEIN"/>
    <property type="match status" value="1"/>
</dbReference>
<comment type="caution">
    <text evidence="1">The sequence shown here is derived from an EMBL/GenBank/DDBJ whole genome shotgun (WGS) entry which is preliminary data.</text>
</comment>
<dbReference type="EMBL" id="QYUR01000003">
    <property type="protein sequence ID" value="RJG10909.1"/>
    <property type="molecule type" value="Genomic_DNA"/>
</dbReference>
<evidence type="ECO:0000313" key="1">
    <source>
        <dbReference type="EMBL" id="RJG10909.1"/>
    </source>
</evidence>
<gene>
    <name evidence="1" type="ORF">D3879_14605</name>
</gene>
<dbReference type="RefSeq" id="WP_119955041.1">
    <property type="nucleotide sequence ID" value="NZ_QYUR01000003.1"/>
</dbReference>
<dbReference type="Proteomes" id="UP000284021">
    <property type="component" value="Unassembled WGS sequence"/>
</dbReference>
<name>A0A418XEJ2_9PSED</name>
<keyword evidence="2" id="KW-1185">Reference proteome</keyword>
<protein>
    <submittedName>
        <fullName evidence="1">Uncharacterized protein</fullName>
    </submittedName>
</protein>
<sequence length="129" mass="14043">MRRIIAVGLAVLSLTGCGPSEQGVVMTAESGVRKQLKDPDSARFQGSYFMLKDEDPSGYKRGNVCGVVSAKNSFGGYGSPIRFVAMASYSKNTEDVYRPILEEPAESKNPSTGFSAFETVYWNPNCLQK</sequence>
<evidence type="ECO:0000313" key="2">
    <source>
        <dbReference type="Proteomes" id="UP000284021"/>
    </source>
</evidence>